<evidence type="ECO:0000313" key="4">
    <source>
        <dbReference type="Proteomes" id="UP001501523"/>
    </source>
</evidence>
<dbReference type="PANTHER" id="PTHR33371:SF4">
    <property type="entry name" value="INTERMEMBRANE PHOSPHOLIPID TRANSPORT SYSTEM BINDING PROTEIN MLAD"/>
    <property type="match status" value="1"/>
</dbReference>
<comment type="caution">
    <text evidence="3">The sequence shown here is derived from an EMBL/GenBank/DDBJ whole genome shotgun (WGS) entry which is preliminary data.</text>
</comment>
<dbReference type="PANTHER" id="PTHR33371">
    <property type="entry name" value="INTERMEMBRANE PHOSPHOLIPID TRANSPORT SYSTEM BINDING PROTEIN MLAD-RELATED"/>
    <property type="match status" value="1"/>
</dbReference>
<feature type="compositionally biased region" description="Low complexity" evidence="1">
    <location>
        <begin position="168"/>
        <end position="182"/>
    </location>
</feature>
<sequence>MTQRRSYQIGTGLFILLGFAALAYLATQTTSVANFSQGPSYTLKARFTNIGQLKLRAPVKLAGVRIGSVESIALDPGKLDALVHISIDKRYNEVPDDSSAAIFTSGLLGDQYVGIQPGGSPDMFKDGDEFVLTQSSMQLEDLIGKFLVSGSPSQKPADGQPAKDQDAAAKPAANPPSNDNKH</sequence>
<dbReference type="InterPro" id="IPR003399">
    <property type="entry name" value="Mce/MlaD"/>
</dbReference>
<proteinExistence type="predicted"/>
<dbReference type="Proteomes" id="UP001501523">
    <property type="component" value="Unassembled WGS sequence"/>
</dbReference>
<accession>A0ABN1IQB8</accession>
<dbReference type="Pfam" id="PF02470">
    <property type="entry name" value="MlaD"/>
    <property type="match status" value="1"/>
</dbReference>
<dbReference type="EMBL" id="BAAAEU010000023">
    <property type="protein sequence ID" value="GAA0718857.1"/>
    <property type="molecule type" value="Genomic_DNA"/>
</dbReference>
<feature type="region of interest" description="Disordered" evidence="1">
    <location>
        <begin position="148"/>
        <end position="182"/>
    </location>
</feature>
<feature type="domain" description="Mce/MlaD" evidence="2">
    <location>
        <begin position="40"/>
        <end position="118"/>
    </location>
</feature>
<evidence type="ECO:0000313" key="3">
    <source>
        <dbReference type="EMBL" id="GAA0718857.1"/>
    </source>
</evidence>
<dbReference type="RefSeq" id="WP_343791984.1">
    <property type="nucleotide sequence ID" value="NZ_BAAAEU010000023.1"/>
</dbReference>
<organism evidence="3 4">
    <name type="scientific">Dokdonella soli</name>
    <dbReference type="NCBI Taxonomy" id="529810"/>
    <lineage>
        <taxon>Bacteria</taxon>
        <taxon>Pseudomonadati</taxon>
        <taxon>Pseudomonadota</taxon>
        <taxon>Gammaproteobacteria</taxon>
        <taxon>Lysobacterales</taxon>
        <taxon>Rhodanobacteraceae</taxon>
        <taxon>Dokdonella</taxon>
    </lineage>
</organism>
<reference evidence="3 4" key="1">
    <citation type="journal article" date="2019" name="Int. J. Syst. Evol. Microbiol.">
        <title>The Global Catalogue of Microorganisms (GCM) 10K type strain sequencing project: providing services to taxonomists for standard genome sequencing and annotation.</title>
        <authorList>
            <consortium name="The Broad Institute Genomics Platform"/>
            <consortium name="The Broad Institute Genome Sequencing Center for Infectious Disease"/>
            <person name="Wu L."/>
            <person name="Ma J."/>
        </authorList>
    </citation>
    <scope>NUCLEOTIDE SEQUENCE [LARGE SCALE GENOMIC DNA]</scope>
    <source>
        <strain evidence="3 4">JCM 15421</strain>
    </source>
</reference>
<dbReference type="NCBIfam" id="TIGR04430">
    <property type="entry name" value="OM_asym_MlaD"/>
    <property type="match status" value="1"/>
</dbReference>
<keyword evidence="4" id="KW-1185">Reference proteome</keyword>
<protein>
    <recommendedName>
        <fullName evidence="2">Mce/MlaD domain-containing protein</fullName>
    </recommendedName>
</protein>
<evidence type="ECO:0000256" key="1">
    <source>
        <dbReference type="SAM" id="MobiDB-lite"/>
    </source>
</evidence>
<evidence type="ECO:0000259" key="2">
    <source>
        <dbReference type="Pfam" id="PF02470"/>
    </source>
</evidence>
<gene>
    <name evidence="3" type="ORF">GCM10009105_26860</name>
</gene>
<dbReference type="InterPro" id="IPR052336">
    <property type="entry name" value="MlaD_Phospholipid_Transporter"/>
</dbReference>
<name>A0ABN1IQB8_9GAMM</name>
<dbReference type="InterPro" id="IPR030970">
    <property type="entry name" value="ABC_MlaD"/>
</dbReference>